<protein>
    <submittedName>
        <fullName evidence="5">Cell division ATPase MinD</fullName>
    </submittedName>
</protein>
<keyword evidence="6" id="KW-1185">Reference proteome</keyword>
<dbReference type="NCBIfam" id="TIGR01969">
    <property type="entry name" value="minD_arch"/>
    <property type="match status" value="1"/>
</dbReference>
<name>A0A9E7SCC9_9EURY</name>
<evidence type="ECO:0000313" key="6">
    <source>
        <dbReference type="Proteomes" id="UP001056425"/>
    </source>
</evidence>
<dbReference type="GO" id="GO:0005524">
    <property type="term" value="F:ATP binding"/>
    <property type="evidence" value="ECO:0007669"/>
    <property type="project" value="UniProtKB-KW"/>
</dbReference>
<dbReference type="InterPro" id="IPR025669">
    <property type="entry name" value="AAA_dom"/>
</dbReference>
<dbReference type="PANTHER" id="PTHR43384">
    <property type="entry name" value="SEPTUM SITE-DETERMINING PROTEIN MIND HOMOLOG, CHLOROPLASTIC-RELATED"/>
    <property type="match status" value="1"/>
</dbReference>
<dbReference type="FunFam" id="3.40.50.300:FF:000285">
    <property type="entry name" value="Sporulation initiation inhibitor Soj"/>
    <property type="match status" value="1"/>
</dbReference>
<gene>
    <name evidence="5" type="primary">minD</name>
    <name evidence="5" type="ORF">K1720_10125</name>
</gene>
<dbReference type="SUPFAM" id="SSF52540">
    <property type="entry name" value="P-loop containing nucleoside triphosphate hydrolases"/>
    <property type="match status" value="1"/>
</dbReference>
<reference evidence="5 6" key="1">
    <citation type="submission" date="2021-08" db="EMBL/GenBank/DDBJ databases">
        <title>Thermococcus onnuriiensis IOH2.</title>
        <authorList>
            <person name="Park Y.-J."/>
        </authorList>
    </citation>
    <scope>NUCLEOTIDE SEQUENCE [LARGE SCALE GENOMIC DNA]</scope>
    <source>
        <strain evidence="5 6">IOH2</strain>
    </source>
</reference>
<dbReference type="PANTHER" id="PTHR43384:SF10">
    <property type="entry name" value="ATPASE INVOLVED IN CHROMOSOME PARTITIONING, PARA_MIND FAMILY"/>
    <property type="match status" value="1"/>
</dbReference>
<dbReference type="Pfam" id="PF13614">
    <property type="entry name" value="AAA_31"/>
    <property type="match status" value="1"/>
</dbReference>
<dbReference type="GO" id="GO:0016887">
    <property type="term" value="F:ATP hydrolysis activity"/>
    <property type="evidence" value="ECO:0007669"/>
    <property type="project" value="TreeGrafter"/>
</dbReference>
<proteinExistence type="predicted"/>
<evidence type="ECO:0000313" key="5">
    <source>
        <dbReference type="EMBL" id="USG99828.1"/>
    </source>
</evidence>
<keyword evidence="5" id="KW-0131">Cell cycle</keyword>
<dbReference type="GO" id="GO:0005829">
    <property type="term" value="C:cytosol"/>
    <property type="evidence" value="ECO:0007669"/>
    <property type="project" value="TreeGrafter"/>
</dbReference>
<feature type="domain" description="AAA" evidence="4">
    <location>
        <begin position="3"/>
        <end position="148"/>
    </location>
</feature>
<dbReference type="GO" id="GO:0051782">
    <property type="term" value="P:negative regulation of cell division"/>
    <property type="evidence" value="ECO:0007669"/>
    <property type="project" value="TreeGrafter"/>
</dbReference>
<evidence type="ECO:0000256" key="2">
    <source>
        <dbReference type="ARBA" id="ARBA00022840"/>
    </source>
</evidence>
<organism evidence="5 6">
    <name type="scientific">Thermococcus argininiproducens</name>
    <dbReference type="NCBI Taxonomy" id="2866384"/>
    <lineage>
        <taxon>Archaea</taxon>
        <taxon>Methanobacteriati</taxon>
        <taxon>Methanobacteriota</taxon>
        <taxon>Thermococci</taxon>
        <taxon>Thermococcales</taxon>
        <taxon>Thermococcaceae</taxon>
        <taxon>Thermococcus</taxon>
    </lineage>
</organism>
<dbReference type="GO" id="GO:0051301">
    <property type="term" value="P:cell division"/>
    <property type="evidence" value="ECO:0007669"/>
    <property type="project" value="UniProtKB-KW"/>
</dbReference>
<feature type="binding site" evidence="3">
    <location>
        <begin position="11"/>
        <end position="18"/>
    </location>
    <ligand>
        <name>ATP</name>
        <dbReference type="ChEBI" id="CHEBI:30616"/>
    </ligand>
</feature>
<dbReference type="KEGG" id="thei:K1720_10125"/>
<evidence type="ECO:0000256" key="1">
    <source>
        <dbReference type="ARBA" id="ARBA00022741"/>
    </source>
</evidence>
<keyword evidence="1 3" id="KW-0547">Nucleotide-binding</keyword>
<dbReference type="PIRSF" id="PIRSF003092">
    <property type="entry name" value="MinD"/>
    <property type="match status" value="1"/>
</dbReference>
<dbReference type="InterPro" id="IPR050625">
    <property type="entry name" value="ParA/MinD_ATPase"/>
</dbReference>
<evidence type="ECO:0000256" key="3">
    <source>
        <dbReference type="PIRSR" id="PIRSR003092-1"/>
    </source>
</evidence>
<dbReference type="RefSeq" id="WP_251949100.1">
    <property type="nucleotide sequence ID" value="NZ_CP080572.1"/>
</dbReference>
<dbReference type="InterPro" id="IPR027417">
    <property type="entry name" value="P-loop_NTPase"/>
</dbReference>
<keyword evidence="2 3" id="KW-0067">ATP-binding</keyword>
<evidence type="ECO:0000259" key="4">
    <source>
        <dbReference type="Pfam" id="PF13614"/>
    </source>
</evidence>
<dbReference type="GO" id="GO:0009898">
    <property type="term" value="C:cytoplasmic side of plasma membrane"/>
    <property type="evidence" value="ECO:0007669"/>
    <property type="project" value="TreeGrafter"/>
</dbReference>
<dbReference type="GeneID" id="72778708"/>
<dbReference type="Proteomes" id="UP001056425">
    <property type="component" value="Chromosome"/>
</dbReference>
<dbReference type="Gene3D" id="3.40.50.300">
    <property type="entry name" value="P-loop containing nucleotide triphosphate hydrolases"/>
    <property type="match status" value="1"/>
</dbReference>
<dbReference type="AlphaFoldDB" id="A0A9E7SCC9"/>
<dbReference type="InterPro" id="IPR025501">
    <property type="entry name" value="MinD_FleN"/>
</dbReference>
<keyword evidence="5" id="KW-0132">Cell division</keyword>
<dbReference type="InterPro" id="IPR010224">
    <property type="entry name" value="MinD_archaea"/>
</dbReference>
<dbReference type="CDD" id="cd02036">
    <property type="entry name" value="MinD"/>
    <property type="match status" value="1"/>
</dbReference>
<sequence>MGRIIAVASGKGGTGKTTMIANLSMALGLLGKKVCAVDADLTMANLTLHFGLEDTTKTIHDVLMGEIDIKQAIHTTRYEFVYLIPGAFDWEHVAKADPRDLPEVIPKIKDEFDYVLLDCPAGLQMDAMSAMLSGEEVLLITNPEIASISDTMKVGIILKKAGKNVLGFIFNRYEPHKNGISPEIAEEIMEFPLLGIIPEDPKVREAALSGMPVLVYDPDTKASRAIIETARNLIKTEEEL</sequence>
<accession>A0A9E7SCC9</accession>
<dbReference type="EMBL" id="CP080572">
    <property type="protein sequence ID" value="USG99828.1"/>
    <property type="molecule type" value="Genomic_DNA"/>
</dbReference>